<keyword evidence="9" id="KW-1133">Transmembrane helix</keyword>
<keyword evidence="10" id="KW-0520">NAD</keyword>
<dbReference type="InterPro" id="IPR036291">
    <property type="entry name" value="NAD(P)-bd_dom_sf"/>
</dbReference>
<dbReference type="EMBL" id="CP133659">
    <property type="protein sequence ID" value="WMW66955.1"/>
    <property type="molecule type" value="Genomic_DNA"/>
</dbReference>
<feature type="domain" description="NAD(P)-binding" evidence="14">
    <location>
        <begin position="15"/>
        <end position="311"/>
    </location>
</feature>
<evidence type="ECO:0000256" key="3">
    <source>
        <dbReference type="ARBA" id="ARBA00005100"/>
    </source>
</evidence>
<gene>
    <name evidence="15" type="ORF">KPS_001589</name>
</gene>
<dbReference type="SUPFAM" id="SSF51735">
    <property type="entry name" value="NAD(P)-binding Rossmann-fold domains"/>
    <property type="match status" value="1"/>
</dbReference>
<protein>
    <recommendedName>
        <fullName evidence="5">UDP-glucuronate decarboxylase</fullName>
        <ecNumber evidence="5">4.1.1.35</ecNumber>
    </recommendedName>
</protein>
<evidence type="ECO:0000313" key="15">
    <source>
        <dbReference type="EMBL" id="WMW66955.1"/>
    </source>
</evidence>
<keyword evidence="13" id="KW-0456">Lyase</keyword>
<comment type="subcellular location">
    <subcellularLocation>
        <location evidence="2">Golgi apparatus</location>
        <location evidence="2">Golgi stack membrane</location>
        <topology evidence="2">Single-pass type II membrane protein</topology>
    </subcellularLocation>
</comment>
<evidence type="ECO:0000256" key="8">
    <source>
        <dbReference type="ARBA" id="ARBA00022968"/>
    </source>
</evidence>
<dbReference type="CDD" id="cd05230">
    <property type="entry name" value="UGD_SDR_e"/>
    <property type="match status" value="1"/>
</dbReference>
<dbReference type="RefSeq" id="WP_309542807.1">
    <property type="nucleotide sequence ID" value="NZ_CP133659.1"/>
</dbReference>
<dbReference type="PANTHER" id="PTHR43078:SF6">
    <property type="entry name" value="UDP-GLUCURONIC ACID DECARBOXYLASE 1"/>
    <property type="match status" value="1"/>
</dbReference>
<evidence type="ECO:0000256" key="11">
    <source>
        <dbReference type="ARBA" id="ARBA00023034"/>
    </source>
</evidence>
<evidence type="ECO:0000256" key="13">
    <source>
        <dbReference type="ARBA" id="ARBA00023239"/>
    </source>
</evidence>
<sequence length="330" mass="37701">MQQGEFKELARKRILVTGGAGFIGSHLCRRLLDRGAEVLCVDNFFTGSRDHVQEMQDHPRFELLRHDITFPLYVEVDEIYNLACPASPIHYQFDPVQTTKTCVHGSINMLGLAKRVKARILQASTSEVYGDPETHPQTEDYWGRVNPIGPRSCYDEGKRCAETLFTDYHRQHGVPIRIARIFNTFGPRMHPNDGRVVSNFILQALQDKPITIYGDGSQTRSFCYVDDMVDGLTALMHAPDDAHLPVNLGNPEERTILNLAEIIIEFVNSRSTIDFRPLPQDDPRRRRPDISQAREKLGWEPRVSMEDGLHKTVQYFEGLLRSRREEGAEV</sequence>
<dbReference type="Gene3D" id="3.40.50.720">
    <property type="entry name" value="NAD(P)-binding Rossmann-like Domain"/>
    <property type="match status" value="1"/>
</dbReference>
<evidence type="ECO:0000256" key="7">
    <source>
        <dbReference type="ARBA" id="ARBA00022793"/>
    </source>
</evidence>
<comment type="cofactor">
    <cofactor evidence="1">
        <name>NAD(+)</name>
        <dbReference type="ChEBI" id="CHEBI:57540"/>
    </cofactor>
</comment>
<organism evidence="15 16">
    <name type="scientific">Nitratidesulfovibrio liaohensis</name>
    <dbReference type="NCBI Taxonomy" id="2604158"/>
    <lineage>
        <taxon>Bacteria</taxon>
        <taxon>Pseudomonadati</taxon>
        <taxon>Thermodesulfobacteriota</taxon>
        <taxon>Desulfovibrionia</taxon>
        <taxon>Desulfovibrionales</taxon>
        <taxon>Desulfovibrionaceae</taxon>
        <taxon>Nitratidesulfovibrio</taxon>
    </lineage>
</organism>
<dbReference type="InterPro" id="IPR044516">
    <property type="entry name" value="UXS-like"/>
</dbReference>
<accession>A0ABY9R5D7</accession>
<dbReference type="EC" id="4.1.1.35" evidence="5"/>
<evidence type="ECO:0000313" key="16">
    <source>
        <dbReference type="Proteomes" id="UP001180616"/>
    </source>
</evidence>
<evidence type="ECO:0000256" key="12">
    <source>
        <dbReference type="ARBA" id="ARBA00023136"/>
    </source>
</evidence>
<comment type="pathway">
    <text evidence="3">Nucleotide-sugar biosynthesis; UDP-alpha-D-xylose biosynthesis; UDP-alpha-D-xylose from UDP-alpha-D-glucuronate: step 1/1.</text>
</comment>
<evidence type="ECO:0000256" key="5">
    <source>
        <dbReference type="ARBA" id="ARBA00012290"/>
    </source>
</evidence>
<proteinExistence type="inferred from homology"/>
<evidence type="ECO:0000256" key="4">
    <source>
        <dbReference type="ARBA" id="ARBA00007505"/>
    </source>
</evidence>
<keyword evidence="6" id="KW-0812">Transmembrane</keyword>
<evidence type="ECO:0000256" key="10">
    <source>
        <dbReference type="ARBA" id="ARBA00023027"/>
    </source>
</evidence>
<evidence type="ECO:0000256" key="9">
    <source>
        <dbReference type="ARBA" id="ARBA00022989"/>
    </source>
</evidence>
<dbReference type="Pfam" id="PF16363">
    <property type="entry name" value="GDP_Man_Dehyd"/>
    <property type="match status" value="1"/>
</dbReference>
<evidence type="ECO:0000256" key="6">
    <source>
        <dbReference type="ARBA" id="ARBA00022692"/>
    </source>
</evidence>
<dbReference type="PANTHER" id="PTHR43078">
    <property type="entry name" value="UDP-GLUCURONIC ACID DECARBOXYLASE-RELATED"/>
    <property type="match status" value="1"/>
</dbReference>
<name>A0ABY9R5D7_9BACT</name>
<evidence type="ECO:0000259" key="14">
    <source>
        <dbReference type="Pfam" id="PF16363"/>
    </source>
</evidence>
<reference evidence="15" key="1">
    <citation type="submission" date="2023-09" db="EMBL/GenBank/DDBJ databases">
        <authorList>
            <consortium name="CW5 consortium"/>
            <person name="Lu C.-W."/>
        </authorList>
    </citation>
    <scope>NUCLEOTIDE SEQUENCE</scope>
    <source>
        <strain evidence="15">KPS</strain>
    </source>
</reference>
<dbReference type="InterPro" id="IPR016040">
    <property type="entry name" value="NAD(P)-bd_dom"/>
</dbReference>
<evidence type="ECO:0000256" key="2">
    <source>
        <dbReference type="ARBA" id="ARBA00004447"/>
    </source>
</evidence>
<keyword evidence="16" id="KW-1185">Reference proteome</keyword>
<evidence type="ECO:0000256" key="1">
    <source>
        <dbReference type="ARBA" id="ARBA00001911"/>
    </source>
</evidence>
<keyword evidence="12" id="KW-0472">Membrane</keyword>
<keyword evidence="7" id="KW-0210">Decarboxylase</keyword>
<comment type="similarity">
    <text evidence="4">Belongs to the NAD(P)-dependent epimerase/dehydratase family. UDP-glucuronic acid decarboxylase subfamily.</text>
</comment>
<keyword evidence="11" id="KW-0333">Golgi apparatus</keyword>
<dbReference type="Proteomes" id="UP001180616">
    <property type="component" value="Chromosome"/>
</dbReference>
<keyword evidence="8" id="KW-0735">Signal-anchor</keyword>